<keyword evidence="4 9" id="KW-0808">Transferase</keyword>
<dbReference type="Gene3D" id="3.40.50.12580">
    <property type="match status" value="1"/>
</dbReference>
<organism evidence="9 10">
    <name type="scientific">Halolactibacillus miurensis</name>
    <dbReference type="NCBI Taxonomy" id="306541"/>
    <lineage>
        <taxon>Bacteria</taxon>
        <taxon>Bacillati</taxon>
        <taxon>Bacillota</taxon>
        <taxon>Bacilli</taxon>
        <taxon>Bacillales</taxon>
        <taxon>Bacillaceae</taxon>
        <taxon>Halolactibacillus</taxon>
    </lineage>
</organism>
<dbReference type="Gene3D" id="3.40.50.11820">
    <property type="match status" value="1"/>
</dbReference>
<dbReference type="Pfam" id="PF18674">
    <property type="entry name" value="TarS_C1"/>
    <property type="match status" value="1"/>
</dbReference>
<gene>
    <name evidence="8" type="ORF">HMI01_22540</name>
    <name evidence="9" type="ORF">SAMN05421668_12734</name>
</gene>
<dbReference type="GO" id="GO:0005886">
    <property type="term" value="C:plasma membrane"/>
    <property type="evidence" value="ECO:0007669"/>
    <property type="project" value="UniProtKB-SubCell"/>
</dbReference>
<evidence type="ECO:0000256" key="4">
    <source>
        <dbReference type="ARBA" id="ARBA00022679"/>
    </source>
</evidence>
<dbReference type="OrthoDB" id="396512at2"/>
<evidence type="ECO:0000313" key="8">
    <source>
        <dbReference type="EMBL" id="GEM05266.1"/>
    </source>
</evidence>
<dbReference type="SUPFAM" id="SSF53756">
    <property type="entry name" value="UDP-Glycosyltransferase/glycogen phosphorylase"/>
    <property type="match status" value="1"/>
</dbReference>
<evidence type="ECO:0000256" key="3">
    <source>
        <dbReference type="ARBA" id="ARBA00022475"/>
    </source>
</evidence>
<evidence type="ECO:0000256" key="6">
    <source>
        <dbReference type="ARBA" id="ARBA00023136"/>
    </source>
</evidence>
<evidence type="ECO:0000313" key="10">
    <source>
        <dbReference type="Proteomes" id="UP000199139"/>
    </source>
</evidence>
<dbReference type="GO" id="GO:0047355">
    <property type="term" value="F:CDP-glycerol glycerophosphotransferase activity"/>
    <property type="evidence" value="ECO:0007669"/>
    <property type="project" value="InterPro"/>
</dbReference>
<comment type="subcellular location">
    <subcellularLocation>
        <location evidence="1">Cell membrane</location>
        <topology evidence="1">Peripheral membrane protein</topology>
    </subcellularLocation>
</comment>
<evidence type="ECO:0000256" key="5">
    <source>
        <dbReference type="ARBA" id="ARBA00022944"/>
    </source>
</evidence>
<evidence type="ECO:0000256" key="1">
    <source>
        <dbReference type="ARBA" id="ARBA00004202"/>
    </source>
</evidence>
<evidence type="ECO:0000259" key="7">
    <source>
        <dbReference type="Pfam" id="PF18674"/>
    </source>
</evidence>
<feature type="domain" description="TarS C-terminal" evidence="7">
    <location>
        <begin position="7"/>
        <end position="140"/>
    </location>
</feature>
<dbReference type="EMBL" id="BJWJ01000028">
    <property type="protein sequence ID" value="GEM05266.1"/>
    <property type="molecule type" value="Genomic_DNA"/>
</dbReference>
<evidence type="ECO:0000256" key="2">
    <source>
        <dbReference type="ARBA" id="ARBA00010488"/>
    </source>
</evidence>
<keyword evidence="5" id="KW-0777">Teichoic acid biosynthesis</keyword>
<dbReference type="AlphaFoldDB" id="A0A1I6UJ80"/>
<protein>
    <submittedName>
        <fullName evidence="9">CDP-glycerol glycerophosphotransferase, TagB/SpsB family</fullName>
    </submittedName>
</protein>
<dbReference type="RefSeq" id="WP_089855322.1">
    <property type="nucleotide sequence ID" value="NZ_BJWJ01000028.1"/>
</dbReference>
<accession>A0A1I6UJ80</accession>
<dbReference type="InterPro" id="IPR051612">
    <property type="entry name" value="Teichoic_Acid_Biosynth"/>
</dbReference>
<dbReference type="GO" id="GO:0019350">
    <property type="term" value="P:teichoic acid biosynthetic process"/>
    <property type="evidence" value="ECO:0007669"/>
    <property type="project" value="UniProtKB-KW"/>
</dbReference>
<keyword evidence="3" id="KW-1003">Cell membrane</keyword>
<dbReference type="InterPro" id="IPR043148">
    <property type="entry name" value="TagF_C"/>
</dbReference>
<comment type="similarity">
    <text evidence="2">Belongs to the CDP-glycerol glycerophosphotransferase family.</text>
</comment>
<dbReference type="InterPro" id="IPR043149">
    <property type="entry name" value="TagF_N"/>
</dbReference>
<name>A0A1I6UJ80_9BACI</name>
<reference evidence="8 11" key="2">
    <citation type="submission" date="2019-07" db="EMBL/GenBank/DDBJ databases">
        <title>Whole genome shotgun sequence of Halolactibacillus miurensis NBRC 100873.</title>
        <authorList>
            <person name="Hosoyama A."/>
            <person name="Uohara A."/>
            <person name="Ohji S."/>
            <person name="Ichikawa N."/>
        </authorList>
    </citation>
    <scope>NUCLEOTIDE SEQUENCE [LARGE SCALE GENOMIC DNA]</scope>
    <source>
        <strain evidence="8 11">NBRC 100873</strain>
    </source>
</reference>
<keyword evidence="6" id="KW-0472">Membrane</keyword>
<evidence type="ECO:0000313" key="9">
    <source>
        <dbReference type="EMBL" id="SFT01519.1"/>
    </source>
</evidence>
<dbReference type="Proteomes" id="UP000321773">
    <property type="component" value="Unassembled WGS sequence"/>
</dbReference>
<dbReference type="EMBL" id="FPAI01000027">
    <property type="protein sequence ID" value="SFT01519.1"/>
    <property type="molecule type" value="Genomic_DNA"/>
</dbReference>
<sequence length="544" mass="64802">MGNIVKVLLTSARLKKNKYFLKGKILNINLLNKEVNLLVRNRTTLDEKTFPCTLEMTRKRQCYFECHLDNISLFSDAKCNQEQVIDIFLLDLKNQKKYKIGNPFFWVRHTIRDHHFKSNDNIVTVCPYFTFKKNNLSFKVNAMKTREFQYMRWLLAFSWLLRFLFKPQNIWLVGELDYKAQDNGMHFYNYMRRAHPEKKVYYVVDKSSKERMNLLDKSNVLNFYSKKHLLFTIVARRIITTHHPDYIYPTQLKRYKKRVKGIKVFITHGVFGVKNMYKNYGNFVNGFHVDHITANSDYEKNIMIRDLKYRKEQISVTGMPRLDQLFNNNIECTQGLLIMPTWRDWLLNEEAFINSEFYTRFSTLINNDKINALMKSYNMKITLSLHPNFRRYTHYFANEYVNLVFQGDESVQKLIKTHSIMITDYSSVAFDFSFLRKPVIFYVFDIERFVGNHTSHLNIPEDLPGACVKDLDELIYALEHYLKGDWPKKSSGKINKLIKYNDQCSSERVYQACVAAKKSRNRITESLIIKVIKVFKNKLKRMMV</sequence>
<keyword evidence="11" id="KW-1185">Reference proteome</keyword>
<reference evidence="9 10" key="1">
    <citation type="submission" date="2016-10" db="EMBL/GenBank/DDBJ databases">
        <authorList>
            <person name="de Groot N.N."/>
        </authorList>
    </citation>
    <scope>NUCLEOTIDE SEQUENCE [LARGE SCALE GENOMIC DNA]</scope>
    <source>
        <strain evidence="9 10">DSM 17074</strain>
    </source>
</reference>
<proteinExistence type="inferred from homology"/>
<dbReference type="PANTHER" id="PTHR37316">
    <property type="entry name" value="TEICHOIC ACID GLYCEROL-PHOSPHATE PRIMASE"/>
    <property type="match status" value="1"/>
</dbReference>
<dbReference type="STRING" id="306541.SAMN05421668_12734"/>
<dbReference type="Proteomes" id="UP000199139">
    <property type="component" value="Unassembled WGS sequence"/>
</dbReference>
<dbReference type="PANTHER" id="PTHR37316:SF3">
    <property type="entry name" value="TEICHOIC ACID GLYCEROL-PHOSPHATE TRANSFERASE"/>
    <property type="match status" value="1"/>
</dbReference>
<dbReference type="Pfam" id="PF04464">
    <property type="entry name" value="Glyphos_transf"/>
    <property type="match status" value="1"/>
</dbReference>
<dbReference type="InterPro" id="IPR041038">
    <property type="entry name" value="TarS_C1"/>
</dbReference>
<evidence type="ECO:0000313" key="11">
    <source>
        <dbReference type="Proteomes" id="UP000321773"/>
    </source>
</evidence>
<dbReference type="InterPro" id="IPR007554">
    <property type="entry name" value="Glycerophosphate_synth"/>
</dbReference>